<sequence>MPKSNEIMVKIKRTSARMIEANKGLRKAQLAYERISRLQYELPAELNELDWIRPIIDTAPYDALRGIVRALSNLDEQLNIHPATVYKVNEDDESRDAGLTANKWEKNLQWQMGGVAKRRKAFRSSIIKSAALYEEIVGQLIHLPTEFKARELSGSRERAALRFGDWAARMVDVKTVNVEYSDYMPERVLCAQIKTAQEVVDFHGDAARLVQVKINKDPDYAAVRLLELDYVDYENRAIWVIDEHDDVAKSRGIRLFGPEPWMTIAVGKDKGEPVPFLPWCAVAGGTDIDAAPEFQRQPVFFPVYQAEQWVNANIMGTLEMSRVTAEFAAPTHKITSPNPDDVEIEHGTAGGAIRLRPGELYEKVRKDGLDPGIMEFKDRLTNAMQRATVSDILVTGQPTVGAGPVSFAAYNLQVQVALAGIGNIIELGEGFYDQLYEKMLLISFYTGQDITGYGNVEKYTIDALNIDPSTIYLNTELKPDVPVDRVARVTAAVQMAQQLKYPAIKILEFLGENDPQGAMRLWEIEQMDNAFLQGLTTKLEAEGSGELAQLQQTVEQMSQMLEQQMQQAQQQPGQGTPENLAQGMPAVEGDIFNSATMTSPAQAGPSGNREAAGPEAAGLAEI</sequence>
<dbReference type="GO" id="GO:0016020">
    <property type="term" value="C:membrane"/>
    <property type="evidence" value="ECO:0007669"/>
    <property type="project" value="InterPro"/>
</dbReference>
<evidence type="ECO:0000259" key="2">
    <source>
        <dbReference type="PROSITE" id="PS50885"/>
    </source>
</evidence>
<gene>
    <name evidence="3" type="ORF">LCGC14_0507340</name>
</gene>
<dbReference type="AlphaFoldDB" id="A0A0F9UNV3"/>
<proteinExistence type="predicted"/>
<protein>
    <recommendedName>
        <fullName evidence="2">HAMP domain-containing protein</fullName>
    </recommendedName>
</protein>
<feature type="domain" description="HAMP" evidence="2">
    <location>
        <begin position="535"/>
        <end position="566"/>
    </location>
</feature>
<reference evidence="3" key="1">
    <citation type="journal article" date="2015" name="Nature">
        <title>Complex archaea that bridge the gap between prokaryotes and eukaryotes.</title>
        <authorList>
            <person name="Spang A."/>
            <person name="Saw J.H."/>
            <person name="Jorgensen S.L."/>
            <person name="Zaremba-Niedzwiedzka K."/>
            <person name="Martijn J."/>
            <person name="Lind A.E."/>
            <person name="van Eijk R."/>
            <person name="Schleper C."/>
            <person name="Guy L."/>
            <person name="Ettema T.J."/>
        </authorList>
    </citation>
    <scope>NUCLEOTIDE SEQUENCE</scope>
</reference>
<feature type="compositionally biased region" description="Low complexity" evidence="1">
    <location>
        <begin position="610"/>
        <end position="622"/>
    </location>
</feature>
<organism evidence="3">
    <name type="scientific">marine sediment metagenome</name>
    <dbReference type="NCBI Taxonomy" id="412755"/>
    <lineage>
        <taxon>unclassified sequences</taxon>
        <taxon>metagenomes</taxon>
        <taxon>ecological metagenomes</taxon>
    </lineage>
</organism>
<evidence type="ECO:0000256" key="1">
    <source>
        <dbReference type="SAM" id="MobiDB-lite"/>
    </source>
</evidence>
<feature type="region of interest" description="Disordered" evidence="1">
    <location>
        <begin position="561"/>
        <end position="582"/>
    </location>
</feature>
<feature type="region of interest" description="Disordered" evidence="1">
    <location>
        <begin position="596"/>
        <end position="622"/>
    </location>
</feature>
<evidence type="ECO:0000313" key="3">
    <source>
        <dbReference type="EMBL" id="KKN62881.1"/>
    </source>
</evidence>
<dbReference type="InterPro" id="IPR003660">
    <property type="entry name" value="HAMP_dom"/>
</dbReference>
<feature type="compositionally biased region" description="Low complexity" evidence="1">
    <location>
        <begin position="561"/>
        <end position="574"/>
    </location>
</feature>
<accession>A0A0F9UNV3</accession>
<dbReference type="EMBL" id="LAZR01000609">
    <property type="protein sequence ID" value="KKN62881.1"/>
    <property type="molecule type" value="Genomic_DNA"/>
</dbReference>
<dbReference type="PROSITE" id="PS50885">
    <property type="entry name" value="HAMP"/>
    <property type="match status" value="1"/>
</dbReference>
<dbReference type="GO" id="GO:0007165">
    <property type="term" value="P:signal transduction"/>
    <property type="evidence" value="ECO:0007669"/>
    <property type="project" value="InterPro"/>
</dbReference>
<name>A0A0F9UNV3_9ZZZZ</name>
<comment type="caution">
    <text evidence="3">The sequence shown here is derived from an EMBL/GenBank/DDBJ whole genome shotgun (WGS) entry which is preliminary data.</text>
</comment>